<dbReference type="PROSITE" id="PS00480">
    <property type="entry name" value="CITRATE_SYNTHASE"/>
    <property type="match status" value="1"/>
</dbReference>
<keyword evidence="6 9" id="KW-0808">Transferase</keyword>
<comment type="subunit">
    <text evidence="4">Homodimer.</text>
</comment>
<feature type="active site" evidence="8">
    <location>
        <position position="927"/>
    </location>
</feature>
<dbReference type="GO" id="GO:0036440">
    <property type="term" value="F:citrate synthase activity"/>
    <property type="evidence" value="ECO:0007669"/>
    <property type="project" value="UniProtKB-EC"/>
</dbReference>
<comment type="pathway">
    <text evidence="2">Carbohydrate metabolism; tricarboxylic acid cycle; isocitrate from oxaloacetate: step 1/2.</text>
</comment>
<dbReference type="GO" id="GO:0006101">
    <property type="term" value="P:citrate metabolic process"/>
    <property type="evidence" value="ECO:0007669"/>
    <property type="project" value="InterPro"/>
</dbReference>
<dbReference type="PANTHER" id="PTHR11739:SF8">
    <property type="entry name" value="CITRATE SYNTHASE, MITOCHONDRIAL"/>
    <property type="match status" value="1"/>
</dbReference>
<dbReference type="NCBIfam" id="TIGR01793">
    <property type="entry name" value="cit_synth_euk"/>
    <property type="match status" value="1"/>
</dbReference>
<evidence type="ECO:0000256" key="3">
    <source>
        <dbReference type="ARBA" id="ARBA00010566"/>
    </source>
</evidence>
<dbReference type="InterPro" id="IPR002020">
    <property type="entry name" value="Citrate_synthase"/>
</dbReference>
<evidence type="ECO:0000313" key="11">
    <source>
        <dbReference type="Proteomes" id="UP001174909"/>
    </source>
</evidence>
<feature type="active site" evidence="8">
    <location>
        <position position="1028"/>
    </location>
</feature>
<dbReference type="FunFam" id="1.10.580.10:FF:000001">
    <property type="entry name" value="Citrate synthase"/>
    <property type="match status" value="1"/>
</dbReference>
<dbReference type="NCBIfam" id="NF007128">
    <property type="entry name" value="PRK09569.1"/>
    <property type="match status" value="1"/>
</dbReference>
<dbReference type="FunFam" id="1.10.230.10:FF:000001">
    <property type="entry name" value="Citrate synthase"/>
    <property type="match status" value="1"/>
</dbReference>
<comment type="similarity">
    <text evidence="3 9">Belongs to the citrate synthase family.</text>
</comment>
<dbReference type="GO" id="GO:0005975">
    <property type="term" value="P:carbohydrate metabolic process"/>
    <property type="evidence" value="ECO:0007669"/>
    <property type="project" value="TreeGrafter"/>
</dbReference>
<accession>A0AA35QUH9</accession>
<dbReference type="EMBL" id="CASHTH010000142">
    <property type="protein sequence ID" value="CAI7992299.1"/>
    <property type="molecule type" value="Genomic_DNA"/>
</dbReference>
<comment type="catalytic activity">
    <reaction evidence="7">
        <text>oxaloacetate + acetyl-CoA + H2O = citrate + CoA + H(+)</text>
        <dbReference type="Rhea" id="RHEA:16845"/>
        <dbReference type="ChEBI" id="CHEBI:15377"/>
        <dbReference type="ChEBI" id="CHEBI:15378"/>
        <dbReference type="ChEBI" id="CHEBI:16452"/>
        <dbReference type="ChEBI" id="CHEBI:16947"/>
        <dbReference type="ChEBI" id="CHEBI:57287"/>
        <dbReference type="ChEBI" id="CHEBI:57288"/>
        <dbReference type="EC" id="2.3.3.1"/>
    </reaction>
</comment>
<dbReference type="InterPro" id="IPR016143">
    <property type="entry name" value="Citrate_synth-like_sm_a-sub"/>
</dbReference>
<dbReference type="SUPFAM" id="SSF48256">
    <property type="entry name" value="Citrate synthase"/>
    <property type="match status" value="1"/>
</dbReference>
<dbReference type="GO" id="GO:0005759">
    <property type="term" value="C:mitochondrial matrix"/>
    <property type="evidence" value="ECO:0007669"/>
    <property type="project" value="UniProtKB-SubCell"/>
</dbReference>
<keyword evidence="11" id="KW-1185">Reference proteome</keyword>
<evidence type="ECO:0000256" key="4">
    <source>
        <dbReference type="ARBA" id="ARBA00011738"/>
    </source>
</evidence>
<dbReference type="InterPro" id="IPR010109">
    <property type="entry name" value="Citrate_synthase_euk"/>
</dbReference>
<gene>
    <name evidence="10" type="ORF">GBAR_LOCUS956</name>
</gene>
<name>A0AA35QUH9_GEOBA</name>
<evidence type="ECO:0000256" key="2">
    <source>
        <dbReference type="ARBA" id="ARBA00004751"/>
    </source>
</evidence>
<reference evidence="10" key="1">
    <citation type="submission" date="2023-03" db="EMBL/GenBank/DDBJ databases">
        <authorList>
            <person name="Steffen K."/>
            <person name="Cardenas P."/>
        </authorList>
    </citation>
    <scope>NUCLEOTIDE SEQUENCE</scope>
</reference>
<sequence length="1088" mass="119831">MADLRSATVLHVSSECLAVEEGENEGEALLTFPLAVEVYNVRQIAVFPLSNSSIVVLQLHDNRCVHSWSLGSSQQLTCYPVFHRAMGVYCAVRNKDELLLWTSEESTLPLTHLTLPFTPLTILTPSLPHQLITVELSGSVHMVSVEGGEVKVLGEEGRKLRGRKPRVVMGVMSEVGNRESAVVMCEGGEVFVYAVEVSGLSLTSRIDLRTKIFQPSVCVCGEILLMKAEGGISALNLSSSSTYLVTPSYCHQLAAVSPSLFVATNEGGVVTLRDSLYGTCQEEVNSRLSHVKMLCSVWGGHVVMSGEGGVRVCRMCSGDCVSLAAVLGRKTTPPPEAKAVSSKWAETQTGICWRSQVGDSEEMEVLSKLCDRGQTPTLESVSELFPSSLSLPSPSYLPLVRRLVRETVFWAHIQLTELVKANAVTGSEAGEVVERALQQGDWALVVLTMDQSEGIPESSIVSLLHHALDLPESVESYGEQFTRETILWGMLVLPYSDSLLQPPLSLLPLSSVLSVLQFLTPHMSVASLCHTPPLPYPRLLDWLAVLLDTHWPALSLSPSAKHLLHNFQHTTYHQMLFCENLATVENMLEAGKKPRVRQAQDQYITVERTPPTGSAYQGERMALSRLPFSRLSASLRSARSSAKILSLCATRQHSSYQSDLKTILADLLPRKQAEVKEFRSQHGSKVVGEVTVDMMYGGMRGIRGLVTETSLLDPEEGIRFRGYSIPELQEQLPKGPGGEEPLPEGIFFLMLTGQIPSQSQVDSISADWAARADLPQHVVQMVANFPNTLHPMSQFSSAISAMQLESKFARAYAEGMPKTKYWEYTFDDAMDLIAKLPPLASVIYRNCYHDGKIGAIDPQKDWSANFASMLGFSDPQFTELMRLYLTIHTDHEGGNVSAHTCHLVGSALSDPYLSFAAAMNGLAGPLHGLANQEVLVWLKKLQQDVGSEVTNDKLKEFIWNTLNNGQVVPGYGHAVLRKTDPRYVCQRLFAQKHLPNDPLFRLVSQLYEIVPDILLEQGKTKNPWPNVDAHSGCLLQYYGMHEMGFYTVLFGVSRALGVLSSLVWDRALGLPIERPKSFTTEALQKMVS</sequence>
<evidence type="ECO:0000256" key="6">
    <source>
        <dbReference type="ARBA" id="ARBA00022679"/>
    </source>
</evidence>
<evidence type="ECO:0000256" key="9">
    <source>
        <dbReference type="RuleBase" id="RU000441"/>
    </source>
</evidence>
<dbReference type="Pfam" id="PF00285">
    <property type="entry name" value="Citrate_synt"/>
    <property type="match status" value="1"/>
</dbReference>
<dbReference type="GO" id="GO:0006099">
    <property type="term" value="P:tricarboxylic acid cycle"/>
    <property type="evidence" value="ECO:0007669"/>
    <property type="project" value="UniProtKB-KW"/>
</dbReference>
<dbReference type="Gene3D" id="1.10.230.10">
    <property type="entry name" value="Cytochrome P450-Terp, domain 2"/>
    <property type="match status" value="1"/>
</dbReference>
<proteinExistence type="inferred from homology"/>
<evidence type="ECO:0000256" key="5">
    <source>
        <dbReference type="ARBA" id="ARBA00022532"/>
    </source>
</evidence>
<evidence type="ECO:0000256" key="8">
    <source>
        <dbReference type="PIRSR" id="PIRSR610109-1"/>
    </source>
</evidence>
<dbReference type="CDD" id="cd06105">
    <property type="entry name" value="ScCit1-2_like"/>
    <property type="match status" value="1"/>
</dbReference>
<feature type="active site" evidence="8">
    <location>
        <position position="973"/>
    </location>
</feature>
<dbReference type="InterPro" id="IPR036969">
    <property type="entry name" value="Citrate_synthase_sf"/>
</dbReference>
<evidence type="ECO:0000256" key="1">
    <source>
        <dbReference type="ARBA" id="ARBA00004305"/>
    </source>
</evidence>
<organism evidence="10 11">
    <name type="scientific">Geodia barretti</name>
    <name type="common">Barrett's horny sponge</name>
    <dbReference type="NCBI Taxonomy" id="519541"/>
    <lineage>
        <taxon>Eukaryota</taxon>
        <taxon>Metazoa</taxon>
        <taxon>Porifera</taxon>
        <taxon>Demospongiae</taxon>
        <taxon>Heteroscleromorpha</taxon>
        <taxon>Tetractinellida</taxon>
        <taxon>Astrophorina</taxon>
        <taxon>Geodiidae</taxon>
        <taxon>Geodia</taxon>
    </lineage>
</organism>
<keyword evidence="5" id="KW-0816">Tricarboxylic acid cycle</keyword>
<dbReference type="Gene3D" id="1.10.580.10">
    <property type="entry name" value="Citrate Synthase, domain 1"/>
    <property type="match status" value="1"/>
</dbReference>
<dbReference type="InterPro" id="IPR019810">
    <property type="entry name" value="Citrate_synthase_AS"/>
</dbReference>
<evidence type="ECO:0000313" key="10">
    <source>
        <dbReference type="EMBL" id="CAI7992299.1"/>
    </source>
</evidence>
<dbReference type="AlphaFoldDB" id="A0AA35QUH9"/>
<dbReference type="PRINTS" id="PR00143">
    <property type="entry name" value="CITRTSNTHASE"/>
</dbReference>
<dbReference type="PANTHER" id="PTHR11739">
    <property type="entry name" value="CITRATE SYNTHASE"/>
    <property type="match status" value="1"/>
</dbReference>
<dbReference type="InterPro" id="IPR016142">
    <property type="entry name" value="Citrate_synth-like_lrg_a-sub"/>
</dbReference>
<comment type="subcellular location">
    <subcellularLocation>
        <location evidence="1">Mitochondrion matrix</location>
    </subcellularLocation>
</comment>
<evidence type="ECO:0000256" key="7">
    <source>
        <dbReference type="ARBA" id="ARBA00052478"/>
    </source>
</evidence>
<protein>
    <recommendedName>
        <fullName evidence="9">Citrate synthase</fullName>
    </recommendedName>
</protein>
<dbReference type="Proteomes" id="UP001174909">
    <property type="component" value="Unassembled WGS sequence"/>
</dbReference>
<comment type="caution">
    <text evidence="10">The sequence shown here is derived from an EMBL/GenBank/DDBJ whole genome shotgun (WGS) entry which is preliminary data.</text>
</comment>